<dbReference type="EMBL" id="JATAAI010000007">
    <property type="protein sequence ID" value="KAK1744251.1"/>
    <property type="molecule type" value="Genomic_DNA"/>
</dbReference>
<dbReference type="Pfam" id="PF03662">
    <property type="entry name" value="Glyco_hydro_79n"/>
    <property type="match status" value="1"/>
</dbReference>
<keyword evidence="3" id="KW-0326">Glycosidase</keyword>
<dbReference type="GO" id="GO:0016020">
    <property type="term" value="C:membrane"/>
    <property type="evidence" value="ECO:0007669"/>
    <property type="project" value="InterPro"/>
</dbReference>
<keyword evidence="2" id="KW-1133">Transmembrane helix</keyword>
<organism evidence="3 4">
    <name type="scientific">Skeletonema marinoi</name>
    <dbReference type="NCBI Taxonomy" id="267567"/>
    <lineage>
        <taxon>Eukaryota</taxon>
        <taxon>Sar</taxon>
        <taxon>Stramenopiles</taxon>
        <taxon>Ochrophyta</taxon>
        <taxon>Bacillariophyta</taxon>
        <taxon>Coscinodiscophyceae</taxon>
        <taxon>Thalassiosirophycidae</taxon>
        <taxon>Thalassiosirales</taxon>
        <taxon>Skeletonemataceae</taxon>
        <taxon>Skeletonema</taxon>
        <taxon>Skeletonema marinoi-dohrnii complex</taxon>
    </lineage>
</organism>
<dbReference type="PANTHER" id="PTHR14363">
    <property type="entry name" value="HEPARANASE-RELATED"/>
    <property type="match status" value="1"/>
</dbReference>
<dbReference type="InterPro" id="IPR005199">
    <property type="entry name" value="Glyco_hydro_79"/>
</dbReference>
<evidence type="ECO:0000313" key="4">
    <source>
        <dbReference type="Proteomes" id="UP001224775"/>
    </source>
</evidence>
<dbReference type="EC" id="3.2.1.-" evidence="3"/>
<dbReference type="SUPFAM" id="SSF51445">
    <property type="entry name" value="(Trans)glycosidases"/>
    <property type="match status" value="1"/>
</dbReference>
<dbReference type="Proteomes" id="UP001224775">
    <property type="component" value="Unassembled WGS sequence"/>
</dbReference>
<keyword evidence="3" id="KW-0378">Hydrolase</keyword>
<proteinExistence type="inferred from homology"/>
<feature type="transmembrane region" description="Helical" evidence="2">
    <location>
        <begin position="554"/>
        <end position="572"/>
    </location>
</feature>
<comment type="caution">
    <text evidence="3">The sequence shown here is derived from an EMBL/GenBank/DDBJ whole genome shotgun (WGS) entry which is preliminary data.</text>
</comment>
<dbReference type="AlphaFoldDB" id="A0AAD9DE36"/>
<comment type="similarity">
    <text evidence="1">Belongs to the glycosyl hydrolase 79 family.</text>
</comment>
<keyword evidence="2" id="KW-0812">Transmembrane</keyword>
<dbReference type="InterPro" id="IPR017853">
    <property type="entry name" value="GH"/>
</dbReference>
<dbReference type="Gene3D" id="3.20.20.80">
    <property type="entry name" value="Glycosidases"/>
    <property type="match status" value="1"/>
</dbReference>
<keyword evidence="4" id="KW-1185">Reference proteome</keyword>
<dbReference type="PANTHER" id="PTHR14363:SF17">
    <property type="entry name" value="HEPARANASE-LIKE PROTEIN 3"/>
    <property type="match status" value="1"/>
</dbReference>
<evidence type="ECO:0000256" key="2">
    <source>
        <dbReference type="SAM" id="Phobius"/>
    </source>
</evidence>
<gene>
    <name evidence="3" type="ORF">QTG54_004784</name>
</gene>
<sequence length="582" mass="65369">MEISIQQNASTIGIVRPEFISTTMDWWHLKSEAWGNSSVIHADLTHPNLVAAARGLRPFFLRIGGSFADIATYNMSNNSTISTTPLVGEANRLAKACSKNRQLCLTRQRWDEILKFAHDTGGRIFFTLAYLQHTRDDESGENDQRDWDSTNAKQLLQYTAQSKYANTVFGFELGNELTHKHKIQNITRLVHAYEELRHIIDETWSATNDKNKHKPKILGPASIGPSQTTKLLKALGSHIDIATYHKYHGGGKDPSIIQYAKGTSIIQHPRNFHELSNAVNKYMDRPEVWIGEGAMAYNSGRQNITDSFVGSFWFTNLLGAISKSRPHTVYCRQALVGGYYELISHETMKARPDYWIAHLWKKLVGTKVIGPILSPSRKDSPDEYTFGCCEGVGYNTLLVHTFCAKEERSNPIFVITNIDKKSPFSLNITVGTHMTKYILTGKGGRRDSRSVVLNGNQHLTIENGQLPVIVGEDTDDQLITLPPVSIAFVVVHGFQVDECVSPIVAATNETSKIKYASSLITEEQPQVSSDEYVPFIASESEMHHPVTIHEVQQLALAQLLGAVAFFAFIFFLRKRIRKSRRH</sequence>
<dbReference type="GO" id="GO:0004566">
    <property type="term" value="F:beta-glucuronidase activity"/>
    <property type="evidence" value="ECO:0007669"/>
    <property type="project" value="TreeGrafter"/>
</dbReference>
<reference evidence="3" key="1">
    <citation type="submission" date="2023-06" db="EMBL/GenBank/DDBJ databases">
        <title>Survivors Of The Sea: Transcriptome response of Skeletonema marinoi to long-term dormancy.</title>
        <authorList>
            <person name="Pinder M.I.M."/>
            <person name="Kourtchenko O."/>
            <person name="Robertson E.K."/>
            <person name="Larsson T."/>
            <person name="Maumus F."/>
            <person name="Osuna-Cruz C.M."/>
            <person name="Vancaester E."/>
            <person name="Stenow R."/>
            <person name="Vandepoele K."/>
            <person name="Ploug H."/>
            <person name="Bruchert V."/>
            <person name="Godhe A."/>
            <person name="Topel M."/>
        </authorList>
    </citation>
    <scope>NUCLEOTIDE SEQUENCE</scope>
    <source>
        <strain evidence="3">R05AC</strain>
    </source>
</reference>
<evidence type="ECO:0000256" key="1">
    <source>
        <dbReference type="ARBA" id="ARBA00009800"/>
    </source>
</evidence>
<name>A0AAD9DE36_9STRA</name>
<keyword evidence="2" id="KW-0472">Membrane</keyword>
<protein>
    <submittedName>
        <fullName evidence="3">Glycosyl hydrolase (Family 79)</fullName>
        <ecNumber evidence="3">3.2.1.-</ecNumber>
    </submittedName>
</protein>
<evidence type="ECO:0000313" key="3">
    <source>
        <dbReference type="EMBL" id="KAK1744251.1"/>
    </source>
</evidence>
<accession>A0AAD9DE36</accession>